<dbReference type="EMBL" id="CADCTP010000394">
    <property type="protein sequence ID" value="CAA9287715.1"/>
    <property type="molecule type" value="Genomic_DNA"/>
</dbReference>
<dbReference type="GO" id="GO:0006633">
    <property type="term" value="P:fatty acid biosynthetic process"/>
    <property type="evidence" value="ECO:0007669"/>
    <property type="project" value="TreeGrafter"/>
</dbReference>
<keyword evidence="6" id="KW-0012">Acyltransferase</keyword>
<evidence type="ECO:0000256" key="3">
    <source>
        <dbReference type="ARBA" id="ARBA00022679"/>
    </source>
</evidence>
<dbReference type="SUPFAM" id="SSF53901">
    <property type="entry name" value="Thiolase-like"/>
    <property type="match status" value="2"/>
</dbReference>
<dbReference type="AlphaFoldDB" id="A0A6J4JUH9"/>
<sequence length="382" mass="38503">MTTPATYGDPIAVTGMAWDTALGREVEDVWQLLLTGADGFREVPSASPVRNPLAARLADAVPDGPLRHQYVTVTAAVARRALADAGVAGDPELHPVLGTSLGPHADSTATGSLYTWAEDAGRALGTAHRPIAVSTACSAGSDALSIAGTLLRTGLADRCVAGGVDLLSPAKRLGHSGMGVMSAGVLRPFDADRDGTLPGEGAAFLVLERLSTARGRGARVHGILAGWGASNSGTSLNEPDASGAAGARAVLHSLAAGRCAPGEVACVSMHGTGTVTNDAAEAELLRQVFGRAPAPVVVATKGALGHTLGASGAIDTIVALLALRDQVAPPVTQLRTAMADFPLPLPIGGPAPVTGEFALNVTLGVGGFNTCLLLRRGDSRQP</sequence>
<dbReference type="InterPro" id="IPR014030">
    <property type="entry name" value="Ketoacyl_synth_N"/>
</dbReference>
<feature type="domain" description="Ketosynthase family 3 (KS3)" evidence="5">
    <location>
        <begin position="8"/>
        <end position="376"/>
    </location>
</feature>
<dbReference type="InterPro" id="IPR020841">
    <property type="entry name" value="PKS_Beta-ketoAc_synthase_dom"/>
</dbReference>
<dbReference type="InterPro" id="IPR000794">
    <property type="entry name" value="Beta-ketoacyl_synthase"/>
</dbReference>
<evidence type="ECO:0000256" key="1">
    <source>
        <dbReference type="ARBA" id="ARBA00004796"/>
    </source>
</evidence>
<dbReference type="PANTHER" id="PTHR11712:SF347">
    <property type="entry name" value="BETA KETOACYL-ACYL CARRIER PROTEIN SYNTHASE"/>
    <property type="match status" value="1"/>
</dbReference>
<dbReference type="Pfam" id="PF02801">
    <property type="entry name" value="Ketoacyl-synt_C"/>
    <property type="match status" value="1"/>
</dbReference>
<organism evidence="6">
    <name type="scientific">uncultured Mycobacteriales bacterium</name>
    <dbReference type="NCBI Taxonomy" id="581187"/>
    <lineage>
        <taxon>Bacteria</taxon>
        <taxon>Bacillati</taxon>
        <taxon>Actinomycetota</taxon>
        <taxon>Actinomycetes</taxon>
        <taxon>Mycobacteriales</taxon>
        <taxon>environmental samples</taxon>
    </lineage>
</organism>
<accession>A0A6J4JUH9</accession>
<dbReference type="PROSITE" id="PS52004">
    <property type="entry name" value="KS3_2"/>
    <property type="match status" value="1"/>
</dbReference>
<evidence type="ECO:0000259" key="5">
    <source>
        <dbReference type="PROSITE" id="PS52004"/>
    </source>
</evidence>
<dbReference type="GO" id="GO:0004315">
    <property type="term" value="F:3-oxoacyl-[acyl-carrier-protein] synthase activity"/>
    <property type="evidence" value="ECO:0007669"/>
    <property type="project" value="UniProtKB-EC"/>
</dbReference>
<protein>
    <submittedName>
        <fullName evidence="6">3-oxoacyl-[acyl-carrier-protein] synthase, KASII</fullName>
        <ecNumber evidence="6">2.3.1.179</ecNumber>
    </submittedName>
</protein>
<keyword evidence="3 4" id="KW-0808">Transferase</keyword>
<gene>
    <name evidence="6" type="ORF">AVDCRST_MAG41-4141</name>
</gene>
<dbReference type="InterPro" id="IPR016039">
    <property type="entry name" value="Thiolase-like"/>
</dbReference>
<dbReference type="EC" id="2.3.1.179" evidence="6"/>
<dbReference type="PANTHER" id="PTHR11712">
    <property type="entry name" value="POLYKETIDE SYNTHASE-RELATED"/>
    <property type="match status" value="1"/>
</dbReference>
<comment type="pathway">
    <text evidence="1">Lipid metabolism; mycolic acid biosynthesis.</text>
</comment>
<reference evidence="6" key="1">
    <citation type="submission" date="2020-02" db="EMBL/GenBank/DDBJ databases">
        <authorList>
            <person name="Meier V. D."/>
        </authorList>
    </citation>
    <scope>NUCLEOTIDE SEQUENCE</scope>
    <source>
        <strain evidence="6">AVDCRST_MAG41</strain>
    </source>
</reference>
<dbReference type="Gene3D" id="3.40.47.10">
    <property type="match status" value="1"/>
</dbReference>
<dbReference type="InterPro" id="IPR014031">
    <property type="entry name" value="Ketoacyl_synth_C"/>
</dbReference>
<proteinExistence type="inferred from homology"/>
<comment type="similarity">
    <text evidence="2 4">Belongs to the thiolase-like superfamily. Beta-ketoacyl-ACP synthases family.</text>
</comment>
<evidence type="ECO:0000256" key="2">
    <source>
        <dbReference type="ARBA" id="ARBA00008467"/>
    </source>
</evidence>
<dbReference type="SMART" id="SM00825">
    <property type="entry name" value="PKS_KS"/>
    <property type="match status" value="1"/>
</dbReference>
<name>A0A6J4JUH9_9ACTN</name>
<evidence type="ECO:0000313" key="6">
    <source>
        <dbReference type="EMBL" id="CAA9287715.1"/>
    </source>
</evidence>
<dbReference type="Pfam" id="PF00109">
    <property type="entry name" value="ketoacyl-synt"/>
    <property type="match status" value="2"/>
</dbReference>
<evidence type="ECO:0000256" key="4">
    <source>
        <dbReference type="RuleBase" id="RU003694"/>
    </source>
</evidence>
<dbReference type="UniPathway" id="UPA00915"/>